<dbReference type="SUPFAM" id="SSF52821">
    <property type="entry name" value="Rhodanese/Cell cycle control phosphatase"/>
    <property type="match status" value="2"/>
</dbReference>
<dbReference type="InterPro" id="IPR001763">
    <property type="entry name" value="Rhodanese-like_dom"/>
</dbReference>
<dbReference type="CDD" id="cd01448">
    <property type="entry name" value="TST_Repeat_1"/>
    <property type="match status" value="1"/>
</dbReference>
<dbReference type="OrthoDB" id="9781034at2"/>
<keyword evidence="3 5" id="KW-0808">Transferase</keyword>
<evidence type="ECO:0000256" key="3">
    <source>
        <dbReference type="RuleBase" id="RU000507"/>
    </source>
</evidence>
<evidence type="ECO:0000259" key="4">
    <source>
        <dbReference type="PROSITE" id="PS50206"/>
    </source>
</evidence>
<dbReference type="PROSITE" id="PS00683">
    <property type="entry name" value="RHODANESE_2"/>
    <property type="match status" value="1"/>
</dbReference>
<dbReference type="SMART" id="SM00450">
    <property type="entry name" value="RHOD"/>
    <property type="match status" value="2"/>
</dbReference>
<comment type="catalytic activity">
    <reaction evidence="2">
        <text>thiosulfate + hydrogen cyanide = thiocyanate + sulfite + 2 H(+)</text>
        <dbReference type="Rhea" id="RHEA:16881"/>
        <dbReference type="ChEBI" id="CHEBI:15378"/>
        <dbReference type="ChEBI" id="CHEBI:17359"/>
        <dbReference type="ChEBI" id="CHEBI:18022"/>
        <dbReference type="ChEBI" id="CHEBI:18407"/>
        <dbReference type="ChEBI" id="CHEBI:33542"/>
        <dbReference type="EC" id="2.8.1.1"/>
    </reaction>
</comment>
<reference evidence="5 6" key="1">
    <citation type="submission" date="2019-08" db="EMBL/GenBank/DDBJ databases">
        <authorList>
            <person name="Dong K."/>
        </authorList>
    </citation>
    <scope>NUCLEOTIDE SEQUENCE [LARGE SCALE GENOMIC DNA]</scope>
    <source>
        <strain evidence="5 6">M4-8</strain>
    </source>
</reference>
<evidence type="ECO:0000256" key="1">
    <source>
        <dbReference type="ARBA" id="ARBA00022737"/>
    </source>
</evidence>
<dbReference type="EMBL" id="VRSW01000002">
    <property type="protein sequence ID" value="TXK04503.1"/>
    <property type="molecule type" value="Genomic_DNA"/>
</dbReference>
<feature type="domain" description="Rhodanese" evidence="4">
    <location>
        <begin position="31"/>
        <end position="138"/>
    </location>
</feature>
<feature type="domain" description="Rhodanese" evidence="4">
    <location>
        <begin position="174"/>
        <end position="289"/>
    </location>
</feature>
<gene>
    <name evidence="5" type="ORF">FVP60_07375</name>
</gene>
<protein>
    <recommendedName>
        <fullName evidence="3">Sulfurtransferase</fullName>
    </recommendedName>
</protein>
<dbReference type="CDD" id="cd01449">
    <property type="entry name" value="TST_Repeat_2"/>
    <property type="match status" value="1"/>
</dbReference>
<dbReference type="InterPro" id="IPR001307">
    <property type="entry name" value="Thiosulphate_STrfase_CS"/>
</dbReference>
<dbReference type="InterPro" id="IPR051126">
    <property type="entry name" value="Thiosulfate_sulfurtransferase"/>
</dbReference>
<dbReference type="Proteomes" id="UP000321196">
    <property type="component" value="Unassembled WGS sequence"/>
</dbReference>
<dbReference type="PROSITE" id="PS50206">
    <property type="entry name" value="RHODANESE_3"/>
    <property type="match status" value="2"/>
</dbReference>
<dbReference type="Pfam" id="PF00581">
    <property type="entry name" value="Rhodanese"/>
    <property type="match status" value="2"/>
</dbReference>
<dbReference type="InterPro" id="IPR036873">
    <property type="entry name" value="Rhodanese-like_dom_sf"/>
</dbReference>
<evidence type="ECO:0000313" key="5">
    <source>
        <dbReference type="EMBL" id="TXK04503.1"/>
    </source>
</evidence>
<dbReference type="RefSeq" id="WP_147825638.1">
    <property type="nucleotide sequence ID" value="NZ_BAAARG010000002.1"/>
</dbReference>
<name>A0A5C8HPX3_9MICO</name>
<evidence type="ECO:0000256" key="2">
    <source>
        <dbReference type="ARBA" id="ARBA00047549"/>
    </source>
</evidence>
<dbReference type="GO" id="GO:0004792">
    <property type="term" value="F:thiosulfate-cyanide sulfurtransferase activity"/>
    <property type="evidence" value="ECO:0007669"/>
    <property type="project" value="UniProtKB-EC"/>
</dbReference>
<comment type="caution">
    <text evidence="5">The sequence shown here is derived from an EMBL/GenBank/DDBJ whole genome shotgun (WGS) entry which is preliminary data.</text>
</comment>
<dbReference type="PROSITE" id="PS00380">
    <property type="entry name" value="RHODANESE_1"/>
    <property type="match status" value="1"/>
</dbReference>
<evidence type="ECO:0000313" key="6">
    <source>
        <dbReference type="Proteomes" id="UP000321196"/>
    </source>
</evidence>
<keyword evidence="1" id="KW-0677">Repeat</keyword>
<dbReference type="AlphaFoldDB" id="A0A5C8HPX3"/>
<dbReference type="Gene3D" id="3.40.250.10">
    <property type="entry name" value="Rhodanese-like domain"/>
    <property type="match status" value="2"/>
</dbReference>
<dbReference type="PANTHER" id="PTHR43855:SF1">
    <property type="entry name" value="THIOSULFATE SULFURTRANSFERASE"/>
    <property type="match status" value="1"/>
</dbReference>
<organism evidence="5 6">
    <name type="scientific">Microbacterium mitrae</name>
    <dbReference type="NCBI Taxonomy" id="664640"/>
    <lineage>
        <taxon>Bacteria</taxon>
        <taxon>Bacillati</taxon>
        <taxon>Actinomycetota</taxon>
        <taxon>Actinomycetes</taxon>
        <taxon>Micrococcales</taxon>
        <taxon>Microbacteriaceae</taxon>
        <taxon>Microbacterium</taxon>
    </lineage>
</organism>
<proteinExistence type="predicted"/>
<dbReference type="PANTHER" id="PTHR43855">
    <property type="entry name" value="THIOSULFATE SULFURTRANSFERASE"/>
    <property type="match status" value="1"/>
</dbReference>
<accession>A0A5C8HPX3</accession>
<sequence length="292" mass="32747">MTLPADPAAELQDYAHPERLVTAPWLIAHRHHPDLVVLESNEDVLLYETGHIPGARKIDWHTDLNDPVMRDFVDGSAFQALVQRLGITPETTVVIYGDRNNWWAAYALWVFTLFGHADVRLLNGGRDYWVSQELPLTTDLPERTTPSAYPFAERDDHTVRAFASDVLVHEGNPLIDVRSPAEYSGEVTFMPGYPLEGTLRGGHVPGSVNIPWASAGRPDGQFRGRDELDGIYTGALNLSPNDDVIVYCRIGERSAHTWFVLTHLLGMQNVRNYDGSWAEWGNLVRVPIERTA</sequence>
<keyword evidence="6" id="KW-1185">Reference proteome</keyword>